<dbReference type="Gene3D" id="1.10.10.10">
    <property type="entry name" value="Winged helix-like DNA-binding domain superfamily/Winged helix DNA-binding domain"/>
    <property type="match status" value="1"/>
</dbReference>
<dbReference type="GO" id="GO:0000978">
    <property type="term" value="F:RNA polymerase II cis-regulatory region sequence-specific DNA binding"/>
    <property type="evidence" value="ECO:0007669"/>
    <property type="project" value="TreeGrafter"/>
</dbReference>
<dbReference type="PRINTS" id="PR00027">
    <property type="entry name" value="PAIREDBOX"/>
</dbReference>
<dbReference type="PROSITE" id="PS51057">
    <property type="entry name" value="PAIRED_2"/>
    <property type="match status" value="1"/>
</dbReference>
<evidence type="ECO:0000256" key="3">
    <source>
        <dbReference type="ARBA" id="ARBA00022724"/>
    </source>
</evidence>
<keyword evidence="7" id="KW-0539">Nucleus</keyword>
<keyword evidence="6" id="KW-0804">Transcription</keyword>
<feature type="region of interest" description="Disordered" evidence="8">
    <location>
        <begin position="133"/>
        <end position="166"/>
    </location>
</feature>
<dbReference type="GO" id="GO:0000981">
    <property type="term" value="F:DNA-binding transcription factor activity, RNA polymerase II-specific"/>
    <property type="evidence" value="ECO:0007669"/>
    <property type="project" value="TreeGrafter"/>
</dbReference>
<dbReference type="AlphaFoldDB" id="A0A811KSK9"/>
<dbReference type="InterPro" id="IPR001523">
    <property type="entry name" value="Paired_dom"/>
</dbReference>
<comment type="subcellular location">
    <subcellularLocation>
        <location evidence="1">Nucleus</location>
    </subcellularLocation>
</comment>
<feature type="compositionally biased region" description="Low complexity" evidence="8">
    <location>
        <begin position="133"/>
        <end position="146"/>
    </location>
</feature>
<dbReference type="InterPro" id="IPR009057">
    <property type="entry name" value="Homeodomain-like_sf"/>
</dbReference>
<dbReference type="OrthoDB" id="3225452at2759"/>
<dbReference type="InterPro" id="IPR043565">
    <property type="entry name" value="PAX_fam"/>
</dbReference>
<dbReference type="SUPFAM" id="SSF46689">
    <property type="entry name" value="Homeodomain-like"/>
    <property type="match status" value="1"/>
</dbReference>
<dbReference type="Pfam" id="PF00292">
    <property type="entry name" value="PAX"/>
    <property type="match status" value="1"/>
</dbReference>
<reference evidence="10" key="1">
    <citation type="submission" date="2020-09" db="EMBL/GenBank/DDBJ databases">
        <authorList>
            <person name="Kikuchi T."/>
        </authorList>
    </citation>
    <scope>NUCLEOTIDE SEQUENCE</scope>
    <source>
        <strain evidence="10">SH1</strain>
    </source>
</reference>
<dbReference type="EMBL" id="CAJFDH010000004">
    <property type="protein sequence ID" value="CAD5218776.1"/>
    <property type="molecule type" value="Genomic_DNA"/>
</dbReference>
<dbReference type="PANTHER" id="PTHR45636:SF27">
    <property type="entry name" value="PAIRED DOMAIN-CONTAINING PROTEIN"/>
    <property type="match status" value="1"/>
</dbReference>
<dbReference type="PANTHER" id="PTHR45636">
    <property type="entry name" value="PAIRED BOX PROTEIN PAX-6-RELATED-RELATED"/>
    <property type="match status" value="1"/>
</dbReference>
<accession>A0A811KSK9</accession>
<evidence type="ECO:0000256" key="4">
    <source>
        <dbReference type="ARBA" id="ARBA00023015"/>
    </source>
</evidence>
<comment type="caution">
    <text evidence="10">The sequence shown here is derived from an EMBL/GenBank/DDBJ whole genome shotgun (WGS) entry which is preliminary data.</text>
</comment>
<keyword evidence="3" id="KW-0563">Paired box</keyword>
<name>A0A811KSK9_9BILA</name>
<dbReference type="Proteomes" id="UP000614601">
    <property type="component" value="Unassembled WGS sequence"/>
</dbReference>
<evidence type="ECO:0000256" key="1">
    <source>
        <dbReference type="ARBA" id="ARBA00004123"/>
    </source>
</evidence>
<dbReference type="InterPro" id="IPR036388">
    <property type="entry name" value="WH-like_DNA-bd_sf"/>
</dbReference>
<evidence type="ECO:0000256" key="7">
    <source>
        <dbReference type="ARBA" id="ARBA00023242"/>
    </source>
</evidence>
<dbReference type="SMART" id="SM00351">
    <property type="entry name" value="PAX"/>
    <property type="match status" value="1"/>
</dbReference>
<dbReference type="GO" id="GO:0005634">
    <property type="term" value="C:nucleus"/>
    <property type="evidence" value="ECO:0007669"/>
    <property type="project" value="UniProtKB-SubCell"/>
</dbReference>
<keyword evidence="2" id="KW-0217">Developmental protein</keyword>
<dbReference type="EMBL" id="CAJFCW020000004">
    <property type="protein sequence ID" value="CAG9111671.1"/>
    <property type="molecule type" value="Genomic_DNA"/>
</dbReference>
<feature type="domain" description="Paired" evidence="9">
    <location>
        <begin position="160"/>
        <end position="246"/>
    </location>
</feature>
<proteinExistence type="predicted"/>
<dbReference type="Proteomes" id="UP000783686">
    <property type="component" value="Unassembled WGS sequence"/>
</dbReference>
<gene>
    <name evidence="10" type="ORF">BOKJ2_LOCUS7986</name>
</gene>
<evidence type="ECO:0000256" key="8">
    <source>
        <dbReference type="SAM" id="MobiDB-lite"/>
    </source>
</evidence>
<keyword evidence="5" id="KW-0238">DNA-binding</keyword>
<evidence type="ECO:0000256" key="5">
    <source>
        <dbReference type="ARBA" id="ARBA00023125"/>
    </source>
</evidence>
<evidence type="ECO:0000313" key="11">
    <source>
        <dbReference type="Proteomes" id="UP000614601"/>
    </source>
</evidence>
<evidence type="ECO:0000313" key="10">
    <source>
        <dbReference type="EMBL" id="CAD5218776.1"/>
    </source>
</evidence>
<protein>
    <recommendedName>
        <fullName evidence="9">Paired domain-containing protein</fullName>
    </recommendedName>
</protein>
<keyword evidence="4" id="KW-0805">Transcription regulation</keyword>
<evidence type="ECO:0000259" key="9">
    <source>
        <dbReference type="PROSITE" id="PS51057"/>
    </source>
</evidence>
<evidence type="ECO:0000256" key="6">
    <source>
        <dbReference type="ARBA" id="ARBA00023163"/>
    </source>
</evidence>
<organism evidence="10 11">
    <name type="scientific">Bursaphelenchus okinawaensis</name>
    <dbReference type="NCBI Taxonomy" id="465554"/>
    <lineage>
        <taxon>Eukaryota</taxon>
        <taxon>Metazoa</taxon>
        <taxon>Ecdysozoa</taxon>
        <taxon>Nematoda</taxon>
        <taxon>Chromadorea</taxon>
        <taxon>Rhabditida</taxon>
        <taxon>Tylenchina</taxon>
        <taxon>Tylenchomorpha</taxon>
        <taxon>Aphelenchoidea</taxon>
        <taxon>Aphelenchoididae</taxon>
        <taxon>Bursaphelenchus</taxon>
    </lineage>
</organism>
<keyword evidence="11" id="KW-1185">Reference proteome</keyword>
<sequence>MDCAFVASSPHVYGLEVTYQQMPAGKENVHLQNSFEAYDQTQIMLGHPTLTSTLSASLNSIDVQHLSPSSSSTASSSQSTQCRCIIDTTNPTNLERDFYAWLQGNEVMGRNTPCTFQNAADIDLFESLSPGTSHCSEASSSNQESSMGKQKNRRKRNVDKGRGTNLYGRPYCPGRPLSMDERYQIIQLFQAGMKVNAISKQLCISHGCVSKIITRFRDTGLLIPSSHAECRRRKRLQMEASSEQMG</sequence>
<evidence type="ECO:0000256" key="2">
    <source>
        <dbReference type="ARBA" id="ARBA00022473"/>
    </source>
</evidence>